<dbReference type="Proteomes" id="UP000636800">
    <property type="component" value="Unassembled WGS sequence"/>
</dbReference>
<comment type="caution">
    <text evidence="1">The sequence shown here is derived from an EMBL/GenBank/DDBJ whole genome shotgun (WGS) entry which is preliminary data.</text>
</comment>
<dbReference type="AlphaFoldDB" id="A0A835U5M4"/>
<accession>A0A835U5M4</accession>
<dbReference type="OrthoDB" id="682511at2759"/>
<protein>
    <submittedName>
        <fullName evidence="1">Uncharacterized protein</fullName>
    </submittedName>
</protein>
<proteinExistence type="predicted"/>
<organism evidence="1 2">
    <name type="scientific">Vanilla planifolia</name>
    <name type="common">Vanilla</name>
    <dbReference type="NCBI Taxonomy" id="51239"/>
    <lineage>
        <taxon>Eukaryota</taxon>
        <taxon>Viridiplantae</taxon>
        <taxon>Streptophyta</taxon>
        <taxon>Embryophyta</taxon>
        <taxon>Tracheophyta</taxon>
        <taxon>Spermatophyta</taxon>
        <taxon>Magnoliopsida</taxon>
        <taxon>Liliopsida</taxon>
        <taxon>Asparagales</taxon>
        <taxon>Orchidaceae</taxon>
        <taxon>Vanilloideae</taxon>
        <taxon>Vanilleae</taxon>
        <taxon>Vanilla</taxon>
    </lineage>
</organism>
<reference evidence="1 2" key="1">
    <citation type="journal article" date="2020" name="Nat. Food">
        <title>A phased Vanilla planifolia genome enables genetic improvement of flavour and production.</title>
        <authorList>
            <person name="Hasing T."/>
            <person name="Tang H."/>
            <person name="Brym M."/>
            <person name="Khazi F."/>
            <person name="Huang T."/>
            <person name="Chambers A.H."/>
        </authorList>
    </citation>
    <scope>NUCLEOTIDE SEQUENCE [LARGE SCALE GENOMIC DNA]</scope>
    <source>
        <tissue evidence="1">Leaf</tissue>
    </source>
</reference>
<keyword evidence="2" id="KW-1185">Reference proteome</keyword>
<name>A0A835U5M4_VANPL</name>
<dbReference type="EMBL" id="JADCNL010000112">
    <property type="protein sequence ID" value="KAG0450474.1"/>
    <property type="molecule type" value="Genomic_DNA"/>
</dbReference>
<gene>
    <name evidence="1" type="ORF">HPP92_026917</name>
</gene>
<sequence>MDGEILDNLQLYSWAEGAVAAKTQLKKAGALSDKALESFDREAALRLAPEEYLPDDYLASCRELVNIDIQSIFLDYS</sequence>
<evidence type="ECO:0000313" key="1">
    <source>
        <dbReference type="EMBL" id="KAG0450474.1"/>
    </source>
</evidence>
<evidence type="ECO:0000313" key="2">
    <source>
        <dbReference type="Proteomes" id="UP000636800"/>
    </source>
</evidence>